<dbReference type="AlphaFoldDB" id="T1BGR7"/>
<dbReference type="SUPFAM" id="SSF52540">
    <property type="entry name" value="P-loop containing nucleoside triphosphate hydrolases"/>
    <property type="match status" value="1"/>
</dbReference>
<reference evidence="6" key="1">
    <citation type="submission" date="2013-08" db="EMBL/GenBank/DDBJ databases">
        <authorList>
            <person name="Mendez C."/>
            <person name="Richter M."/>
            <person name="Ferrer M."/>
            <person name="Sanchez J."/>
        </authorList>
    </citation>
    <scope>NUCLEOTIDE SEQUENCE</scope>
</reference>
<proteinExistence type="inferred from homology"/>
<dbReference type="GO" id="GO:0005524">
    <property type="term" value="F:ATP binding"/>
    <property type="evidence" value="ECO:0007669"/>
    <property type="project" value="UniProtKB-KW"/>
</dbReference>
<protein>
    <submittedName>
        <fullName evidence="6">ABC transporter, ATP-binding protein</fullName>
    </submittedName>
</protein>
<comment type="similarity">
    <text evidence="1">Belongs to the ABC transporter superfamily.</text>
</comment>
<dbReference type="InterPro" id="IPR003439">
    <property type="entry name" value="ABC_transporter-like_ATP-bd"/>
</dbReference>
<dbReference type="Pfam" id="PF00005">
    <property type="entry name" value="ABC_tran"/>
    <property type="match status" value="1"/>
</dbReference>
<name>T1BGR7_9ZZZZ</name>
<dbReference type="InterPro" id="IPR027417">
    <property type="entry name" value="P-loop_NTPase"/>
</dbReference>
<evidence type="ECO:0000256" key="4">
    <source>
        <dbReference type="ARBA" id="ARBA00022840"/>
    </source>
</evidence>
<comment type="caution">
    <text evidence="6">The sequence shown here is derived from an EMBL/GenBank/DDBJ whole genome shotgun (WGS) entry which is preliminary data.</text>
</comment>
<feature type="non-terminal residue" evidence="6">
    <location>
        <position position="63"/>
    </location>
</feature>
<feature type="domain" description="ABC transporter" evidence="5">
    <location>
        <begin position="29"/>
        <end position="62"/>
    </location>
</feature>
<reference evidence="6" key="2">
    <citation type="journal article" date="2014" name="ISME J.">
        <title>Microbial stratification in low pH oxic and suboxic macroscopic growths along an acid mine drainage.</title>
        <authorList>
            <person name="Mendez-Garcia C."/>
            <person name="Mesa V."/>
            <person name="Sprenger R.R."/>
            <person name="Richter M."/>
            <person name="Diez M.S."/>
            <person name="Solano J."/>
            <person name="Bargiela R."/>
            <person name="Golyshina O.V."/>
            <person name="Manteca A."/>
            <person name="Ramos J.L."/>
            <person name="Gallego J.R."/>
            <person name="Llorente I."/>
            <person name="Martins Dos Santos V.A."/>
            <person name="Jensen O.N."/>
            <person name="Pelaez A.I."/>
            <person name="Sanchez J."/>
            <person name="Ferrer M."/>
        </authorList>
    </citation>
    <scope>NUCLEOTIDE SEQUENCE</scope>
</reference>
<evidence type="ECO:0000313" key="6">
    <source>
        <dbReference type="EMBL" id="EQD53340.1"/>
    </source>
</evidence>
<accession>T1BGR7</accession>
<keyword evidence="2" id="KW-0813">Transport</keyword>
<keyword evidence="4 6" id="KW-0067">ATP-binding</keyword>
<evidence type="ECO:0000256" key="1">
    <source>
        <dbReference type="ARBA" id="ARBA00005417"/>
    </source>
</evidence>
<dbReference type="PANTHER" id="PTHR42711">
    <property type="entry name" value="ABC TRANSPORTER ATP-BINDING PROTEIN"/>
    <property type="match status" value="1"/>
</dbReference>
<dbReference type="EMBL" id="AUZY01006761">
    <property type="protein sequence ID" value="EQD53340.1"/>
    <property type="molecule type" value="Genomic_DNA"/>
</dbReference>
<gene>
    <name evidence="6" type="ORF">B1B_10319</name>
</gene>
<evidence type="ECO:0000259" key="5">
    <source>
        <dbReference type="Pfam" id="PF00005"/>
    </source>
</evidence>
<evidence type="ECO:0000256" key="3">
    <source>
        <dbReference type="ARBA" id="ARBA00022741"/>
    </source>
</evidence>
<keyword evidence="3" id="KW-0547">Nucleotide-binding</keyword>
<dbReference type="PANTHER" id="PTHR42711:SF5">
    <property type="entry name" value="ABC TRANSPORTER ATP-BINDING PROTEIN NATA"/>
    <property type="match status" value="1"/>
</dbReference>
<dbReference type="Gene3D" id="3.40.50.300">
    <property type="entry name" value="P-loop containing nucleotide triphosphate hydrolases"/>
    <property type="match status" value="1"/>
</dbReference>
<dbReference type="InterPro" id="IPR050763">
    <property type="entry name" value="ABC_transporter_ATP-binding"/>
</dbReference>
<dbReference type="GO" id="GO:0016887">
    <property type="term" value="F:ATP hydrolysis activity"/>
    <property type="evidence" value="ECO:0007669"/>
    <property type="project" value="InterPro"/>
</dbReference>
<evidence type="ECO:0000256" key="2">
    <source>
        <dbReference type="ARBA" id="ARBA00022448"/>
    </source>
</evidence>
<sequence>MGPHVPGMAPGEVISLDQVERTYGENRALDAVSFRVRSGEALALLGPNGAGKTTTFRLLTGLR</sequence>
<organism evidence="6">
    <name type="scientific">mine drainage metagenome</name>
    <dbReference type="NCBI Taxonomy" id="410659"/>
    <lineage>
        <taxon>unclassified sequences</taxon>
        <taxon>metagenomes</taxon>
        <taxon>ecological metagenomes</taxon>
    </lineage>
</organism>